<dbReference type="RefSeq" id="WP_220205731.1">
    <property type="nucleotide sequence ID" value="NZ_BNJK01000001.1"/>
</dbReference>
<evidence type="ECO:0000313" key="2">
    <source>
        <dbReference type="Proteomes" id="UP000597444"/>
    </source>
</evidence>
<proteinExistence type="predicted"/>
<evidence type="ECO:0000313" key="1">
    <source>
        <dbReference type="EMBL" id="GHO95027.1"/>
    </source>
</evidence>
<dbReference type="Proteomes" id="UP000597444">
    <property type="component" value="Unassembled WGS sequence"/>
</dbReference>
<comment type="caution">
    <text evidence="1">The sequence shown here is derived from an EMBL/GenBank/DDBJ whole genome shotgun (WGS) entry which is preliminary data.</text>
</comment>
<keyword evidence="2" id="KW-1185">Reference proteome</keyword>
<organism evidence="1 2">
    <name type="scientific">Reticulibacter mediterranei</name>
    <dbReference type="NCBI Taxonomy" id="2778369"/>
    <lineage>
        <taxon>Bacteria</taxon>
        <taxon>Bacillati</taxon>
        <taxon>Chloroflexota</taxon>
        <taxon>Ktedonobacteria</taxon>
        <taxon>Ktedonobacterales</taxon>
        <taxon>Reticulibacteraceae</taxon>
        <taxon>Reticulibacter</taxon>
    </lineage>
</organism>
<reference evidence="1" key="1">
    <citation type="submission" date="2020-10" db="EMBL/GenBank/DDBJ databases">
        <title>Taxonomic study of unclassified bacteria belonging to the class Ktedonobacteria.</title>
        <authorList>
            <person name="Yabe S."/>
            <person name="Wang C.M."/>
            <person name="Zheng Y."/>
            <person name="Sakai Y."/>
            <person name="Cavaletti L."/>
            <person name="Monciardini P."/>
            <person name="Donadio S."/>
        </authorList>
    </citation>
    <scope>NUCLEOTIDE SEQUENCE</scope>
    <source>
        <strain evidence="1">ID150040</strain>
    </source>
</reference>
<name>A0A8J3N5C7_9CHLR</name>
<sequence>MHSAENKSEIARIRELIALEYESVELAIKGLSVASRHDFIAKRQQNIQGYVEDLAVIVGESEATRMAFESCLGIV</sequence>
<accession>A0A8J3N5C7</accession>
<protein>
    <submittedName>
        <fullName evidence="1">Uncharacterized protein</fullName>
    </submittedName>
</protein>
<dbReference type="AlphaFoldDB" id="A0A8J3N5C7"/>
<gene>
    <name evidence="1" type="ORF">KSF_050750</name>
</gene>
<dbReference type="EMBL" id="BNJK01000001">
    <property type="protein sequence ID" value="GHO95027.1"/>
    <property type="molecule type" value="Genomic_DNA"/>
</dbReference>